<evidence type="ECO:0000313" key="2">
    <source>
        <dbReference type="Proteomes" id="UP000251311"/>
    </source>
</evidence>
<protein>
    <submittedName>
        <fullName evidence="1">Uncharacterized protein</fullName>
    </submittedName>
</protein>
<dbReference type="Proteomes" id="UP000251311">
    <property type="component" value="Unassembled WGS sequence"/>
</dbReference>
<organism evidence="1 2">
    <name type="scientific">Arcobacter lacus</name>
    <dbReference type="NCBI Taxonomy" id="1912876"/>
    <lineage>
        <taxon>Bacteria</taxon>
        <taxon>Pseudomonadati</taxon>
        <taxon>Campylobacterota</taxon>
        <taxon>Epsilonproteobacteria</taxon>
        <taxon>Campylobacterales</taxon>
        <taxon>Arcobacteraceae</taxon>
        <taxon>Arcobacter</taxon>
    </lineage>
</organism>
<sequence>MIMKTKKYFSFFGILCATANRKLLSIGCKINSVLSKMPKIIKQLLEKQLKPIKLYSTNNIK</sequence>
<comment type="caution">
    <text evidence="1">The sequence shown here is derived from an EMBL/GenBank/DDBJ whole genome shotgun (WGS) entry which is preliminary data.</text>
</comment>
<reference evidence="1 2" key="1">
    <citation type="submission" date="2017-02" db="EMBL/GenBank/DDBJ databases">
        <title>Arcobacter lacus sp. nov., a new species isolated from reclaimed water.</title>
        <authorList>
            <person name="Figueras M.J."/>
            <person name="Perez-Cataluna A."/>
            <person name="Salas-Masso N."/>
        </authorList>
    </citation>
    <scope>NUCLEOTIDE SEQUENCE [LARGE SCALE GENOMIC DNA]</scope>
    <source>
        <strain evidence="1 2">RW43-9</strain>
    </source>
</reference>
<accession>A0ABX5JGZ1</accession>
<proteinExistence type="predicted"/>
<name>A0ABX5JGZ1_9BACT</name>
<dbReference type="EMBL" id="MUXF01000010">
    <property type="protein sequence ID" value="PUE66395.1"/>
    <property type="molecule type" value="Genomic_DNA"/>
</dbReference>
<gene>
    <name evidence="1" type="ORF">B0175_06695</name>
</gene>
<evidence type="ECO:0000313" key="1">
    <source>
        <dbReference type="EMBL" id="PUE66395.1"/>
    </source>
</evidence>
<keyword evidence="2" id="KW-1185">Reference proteome</keyword>
<dbReference type="RefSeq" id="WP_108527861.1">
    <property type="nucleotide sequence ID" value="NZ_JAODII010000003.1"/>
</dbReference>